<comment type="similarity">
    <text evidence="9 15">Belongs to the L/F-transferase family.</text>
</comment>
<dbReference type="SUPFAM" id="SSF55729">
    <property type="entry name" value="Acyl-CoA N-acyltransferases (Nat)"/>
    <property type="match status" value="1"/>
</dbReference>
<evidence type="ECO:0000313" key="17">
    <source>
        <dbReference type="Proteomes" id="UP000252086"/>
    </source>
</evidence>
<dbReference type="InterPro" id="IPR016181">
    <property type="entry name" value="Acyl_CoA_acyltransferase"/>
</dbReference>
<dbReference type="HAMAP" id="MF_00688">
    <property type="entry name" value="Leu_Phe_trans"/>
    <property type="match status" value="1"/>
</dbReference>
<keyword evidence="17" id="KW-1185">Reference proteome</keyword>
<name>A0A366D005_9GAMM</name>
<dbReference type="PANTHER" id="PTHR30098">
    <property type="entry name" value="LEUCYL/PHENYLALANYL-TRNA--PROTEIN TRANSFERASE"/>
    <property type="match status" value="1"/>
</dbReference>
<dbReference type="OrthoDB" id="9790282at2"/>
<evidence type="ECO:0000256" key="15">
    <source>
        <dbReference type="HAMAP-Rule" id="MF_00688"/>
    </source>
</evidence>
<organism evidence="16 17">
    <name type="scientific">Marinomonas aquiplantarum</name>
    <dbReference type="NCBI Taxonomy" id="491951"/>
    <lineage>
        <taxon>Bacteria</taxon>
        <taxon>Pseudomonadati</taxon>
        <taxon>Pseudomonadota</taxon>
        <taxon>Gammaproteobacteria</taxon>
        <taxon>Oceanospirillales</taxon>
        <taxon>Oceanospirillaceae</taxon>
        <taxon>Marinomonas</taxon>
    </lineage>
</organism>
<dbReference type="InterPro" id="IPR042203">
    <property type="entry name" value="Leu/Phe-tRNA_Trfase_C"/>
</dbReference>
<dbReference type="GO" id="GO:0008914">
    <property type="term" value="F:leucyl-tRNA--protein transferase activity"/>
    <property type="evidence" value="ECO:0007669"/>
    <property type="project" value="UniProtKB-UniRule"/>
</dbReference>
<dbReference type="RefSeq" id="WP_113874332.1">
    <property type="nucleotide sequence ID" value="NZ_QNRF01000004.1"/>
</dbReference>
<dbReference type="Gene3D" id="3.30.70.3550">
    <property type="entry name" value="Leucyl/phenylalanyl-tRNA-protein transferase, N-terminal domain"/>
    <property type="match status" value="1"/>
</dbReference>
<evidence type="ECO:0000256" key="6">
    <source>
        <dbReference type="ARBA" id="ARBA00050652"/>
    </source>
</evidence>
<evidence type="ECO:0000256" key="10">
    <source>
        <dbReference type="ARBA" id="ARBA00066767"/>
    </source>
</evidence>
<dbReference type="Proteomes" id="UP000252086">
    <property type="component" value="Unassembled WGS sequence"/>
</dbReference>
<comment type="catalytic activity">
    <reaction evidence="7 15">
        <text>N-terminal L-lysyl-[protein] + L-leucyl-tRNA(Leu) = N-terminal L-leucyl-L-lysyl-[protein] + tRNA(Leu) + H(+)</text>
        <dbReference type="Rhea" id="RHEA:12340"/>
        <dbReference type="Rhea" id="RHEA-COMP:9613"/>
        <dbReference type="Rhea" id="RHEA-COMP:9622"/>
        <dbReference type="Rhea" id="RHEA-COMP:12670"/>
        <dbReference type="Rhea" id="RHEA-COMP:12671"/>
        <dbReference type="ChEBI" id="CHEBI:15378"/>
        <dbReference type="ChEBI" id="CHEBI:65249"/>
        <dbReference type="ChEBI" id="CHEBI:78442"/>
        <dbReference type="ChEBI" id="CHEBI:78494"/>
        <dbReference type="ChEBI" id="CHEBI:133043"/>
        <dbReference type="EC" id="2.3.2.6"/>
    </reaction>
</comment>
<evidence type="ECO:0000256" key="13">
    <source>
        <dbReference type="ARBA" id="ARBA00077165"/>
    </source>
</evidence>
<protein>
    <recommendedName>
        <fullName evidence="11 15">Leucyl/phenylalanyl-tRNA--protein transferase</fullName>
        <ecNumber evidence="10 15">2.3.2.6</ecNumber>
    </recommendedName>
    <alternativeName>
        <fullName evidence="12 15">L/F-transferase</fullName>
    </alternativeName>
    <alternativeName>
        <fullName evidence="13 15">Leucyltransferase</fullName>
    </alternativeName>
    <alternativeName>
        <fullName evidence="14 15">Phenyalanyltransferase</fullName>
    </alternativeName>
</protein>
<sequence>MTDVHANEECELMILSESPFDTPQPHKALQDPEGLSAMGGDLSTQRLIHLYQHGFFPWYSEPDPILWWHPEQRCVLLPTHFHLSKSLKKALKKSNMQFSINQAFHQVISHCSDLRARNEGTWISDDIKQAYSRLHDLGFAHSIEVWQEEQLVGGFYGVAMGQVFFGESMFSLQPNASKMALKIFCDHAEAFNIALIDCQVESEHLISLGANLCPRKQFISQLQNLIPTPITNSKLINFSKNKLKQPIKV</sequence>
<evidence type="ECO:0000256" key="2">
    <source>
        <dbReference type="ARBA" id="ARBA00022490"/>
    </source>
</evidence>
<dbReference type="EC" id="2.3.2.6" evidence="10 15"/>
<dbReference type="EMBL" id="QNRF01000004">
    <property type="protein sequence ID" value="RBO83381.1"/>
    <property type="molecule type" value="Genomic_DNA"/>
</dbReference>
<dbReference type="FunFam" id="3.40.630.70:FF:000001">
    <property type="entry name" value="Leucyl/phenylalanyl-tRNA--protein transferase"/>
    <property type="match status" value="1"/>
</dbReference>
<evidence type="ECO:0000256" key="14">
    <source>
        <dbReference type="ARBA" id="ARBA00083640"/>
    </source>
</evidence>
<dbReference type="PANTHER" id="PTHR30098:SF2">
    <property type="entry name" value="LEUCYL_PHENYLALANYL-TRNA--PROTEIN TRANSFERASE"/>
    <property type="match status" value="1"/>
</dbReference>
<keyword evidence="4 15" id="KW-0012">Acyltransferase</keyword>
<reference evidence="16 17" key="1">
    <citation type="submission" date="2018-06" db="EMBL/GenBank/DDBJ databases">
        <title>Genomic Encyclopedia of Type Strains, Phase III (KMG-III): the genomes of soil and plant-associated and newly described type strains.</title>
        <authorList>
            <person name="Whitman W."/>
        </authorList>
    </citation>
    <scope>NUCLEOTIDE SEQUENCE [LARGE SCALE GENOMIC DNA]</scope>
    <source>
        <strain evidence="16 17">CECT 7732</strain>
    </source>
</reference>
<evidence type="ECO:0000313" key="16">
    <source>
        <dbReference type="EMBL" id="RBO83381.1"/>
    </source>
</evidence>
<comment type="function">
    <text evidence="8 15">Functions in the N-end rule pathway of protein degradation where it conjugates Leu, Phe and, less efficiently, Met from aminoacyl-tRNAs to the N-termini of proteins containing an N-terminal arginine or lysine.</text>
</comment>
<evidence type="ECO:0000256" key="5">
    <source>
        <dbReference type="ARBA" id="ARBA00050607"/>
    </source>
</evidence>
<dbReference type="GO" id="GO:0005737">
    <property type="term" value="C:cytoplasm"/>
    <property type="evidence" value="ECO:0007669"/>
    <property type="project" value="UniProtKB-SubCell"/>
</dbReference>
<evidence type="ECO:0000256" key="3">
    <source>
        <dbReference type="ARBA" id="ARBA00022679"/>
    </source>
</evidence>
<dbReference type="NCBIfam" id="TIGR00667">
    <property type="entry name" value="aat"/>
    <property type="match status" value="1"/>
</dbReference>
<dbReference type="InterPro" id="IPR004616">
    <property type="entry name" value="Leu/Phe-tRNA_Trfase"/>
</dbReference>
<gene>
    <name evidence="15" type="primary">aat</name>
    <name evidence="16" type="ORF">DFP76_104196</name>
</gene>
<evidence type="ECO:0000256" key="4">
    <source>
        <dbReference type="ARBA" id="ARBA00023315"/>
    </source>
</evidence>
<proteinExistence type="inferred from homology"/>
<dbReference type="Gene3D" id="3.40.630.70">
    <property type="entry name" value="Leucyl/phenylalanyl-tRNA-protein transferase, C-terminal domain"/>
    <property type="match status" value="1"/>
</dbReference>
<dbReference type="FunFam" id="3.30.70.3550:FF:000001">
    <property type="entry name" value="Leucyl/phenylalanyl-tRNA--protein transferase"/>
    <property type="match status" value="1"/>
</dbReference>
<evidence type="ECO:0000256" key="7">
    <source>
        <dbReference type="ARBA" id="ARBA00051538"/>
    </source>
</evidence>
<comment type="caution">
    <text evidence="16">The sequence shown here is derived from an EMBL/GenBank/DDBJ whole genome shotgun (WGS) entry which is preliminary data.</text>
</comment>
<accession>A0A366D005</accession>
<dbReference type="InterPro" id="IPR042221">
    <property type="entry name" value="Leu/Phe-tRNA_Trfase_N"/>
</dbReference>
<keyword evidence="3 15" id="KW-0808">Transferase</keyword>
<dbReference type="AlphaFoldDB" id="A0A366D005"/>
<evidence type="ECO:0000256" key="8">
    <source>
        <dbReference type="ARBA" id="ARBA00054043"/>
    </source>
</evidence>
<comment type="catalytic activity">
    <reaction evidence="5 15">
        <text>L-phenylalanyl-tRNA(Phe) + an N-terminal L-alpha-aminoacyl-[protein] = an N-terminal L-phenylalanyl-L-alpha-aminoacyl-[protein] + tRNA(Phe)</text>
        <dbReference type="Rhea" id="RHEA:43632"/>
        <dbReference type="Rhea" id="RHEA-COMP:9668"/>
        <dbReference type="Rhea" id="RHEA-COMP:9699"/>
        <dbReference type="Rhea" id="RHEA-COMP:10636"/>
        <dbReference type="Rhea" id="RHEA-COMP:10637"/>
        <dbReference type="ChEBI" id="CHEBI:78442"/>
        <dbReference type="ChEBI" id="CHEBI:78531"/>
        <dbReference type="ChEBI" id="CHEBI:78597"/>
        <dbReference type="ChEBI" id="CHEBI:83561"/>
        <dbReference type="EC" id="2.3.2.6"/>
    </reaction>
</comment>
<comment type="subcellular location">
    <subcellularLocation>
        <location evidence="1 15">Cytoplasm</location>
    </subcellularLocation>
</comment>
<dbReference type="GO" id="GO:0030163">
    <property type="term" value="P:protein catabolic process"/>
    <property type="evidence" value="ECO:0007669"/>
    <property type="project" value="UniProtKB-UniRule"/>
</dbReference>
<evidence type="ECO:0000256" key="11">
    <source>
        <dbReference type="ARBA" id="ARBA00074372"/>
    </source>
</evidence>
<evidence type="ECO:0000256" key="9">
    <source>
        <dbReference type="ARBA" id="ARBA00061535"/>
    </source>
</evidence>
<dbReference type="Pfam" id="PF03588">
    <property type="entry name" value="Leu_Phe_trans"/>
    <property type="match status" value="1"/>
</dbReference>
<comment type="catalytic activity">
    <reaction evidence="6 15">
        <text>N-terminal L-arginyl-[protein] + L-leucyl-tRNA(Leu) = N-terminal L-leucyl-L-arginyl-[protein] + tRNA(Leu) + H(+)</text>
        <dbReference type="Rhea" id="RHEA:50416"/>
        <dbReference type="Rhea" id="RHEA-COMP:9613"/>
        <dbReference type="Rhea" id="RHEA-COMP:9622"/>
        <dbReference type="Rhea" id="RHEA-COMP:12672"/>
        <dbReference type="Rhea" id="RHEA-COMP:12673"/>
        <dbReference type="ChEBI" id="CHEBI:15378"/>
        <dbReference type="ChEBI" id="CHEBI:64719"/>
        <dbReference type="ChEBI" id="CHEBI:78442"/>
        <dbReference type="ChEBI" id="CHEBI:78494"/>
        <dbReference type="ChEBI" id="CHEBI:133044"/>
        <dbReference type="EC" id="2.3.2.6"/>
    </reaction>
</comment>
<keyword evidence="2 15" id="KW-0963">Cytoplasm</keyword>
<evidence type="ECO:0000256" key="1">
    <source>
        <dbReference type="ARBA" id="ARBA00004496"/>
    </source>
</evidence>
<evidence type="ECO:0000256" key="12">
    <source>
        <dbReference type="ARBA" id="ARBA00077136"/>
    </source>
</evidence>